<dbReference type="RefSeq" id="XP_001446134.1">
    <property type="nucleotide sequence ID" value="XM_001446097.1"/>
</dbReference>
<keyword evidence="9" id="KW-1133">Transmembrane helix</keyword>
<evidence type="ECO:0000256" key="6">
    <source>
        <dbReference type="ARBA" id="ARBA00022692"/>
    </source>
</evidence>
<keyword evidence="12" id="KW-0472">Membrane</keyword>
<dbReference type="HOGENOM" id="CLU_1809917_0_0_1"/>
<organism evidence="13 14">
    <name type="scientific">Paramecium tetraurelia</name>
    <dbReference type="NCBI Taxonomy" id="5888"/>
    <lineage>
        <taxon>Eukaryota</taxon>
        <taxon>Sar</taxon>
        <taxon>Alveolata</taxon>
        <taxon>Ciliophora</taxon>
        <taxon>Intramacronucleata</taxon>
        <taxon>Oligohymenophorea</taxon>
        <taxon>Peniculida</taxon>
        <taxon>Parameciidae</taxon>
        <taxon>Paramecium</taxon>
    </lineage>
</organism>
<dbReference type="Pfam" id="PF01786">
    <property type="entry name" value="AOX"/>
    <property type="match status" value="2"/>
</dbReference>
<comment type="cofactor">
    <cofactor evidence="1">
        <name>Fe cation</name>
        <dbReference type="ChEBI" id="CHEBI:24875"/>
    </cofactor>
</comment>
<dbReference type="PANTHER" id="PTHR31803">
    <property type="entry name" value="ALTERNATIVE OXIDASE"/>
    <property type="match status" value="1"/>
</dbReference>
<evidence type="ECO:0000256" key="12">
    <source>
        <dbReference type="ARBA" id="ARBA00023136"/>
    </source>
</evidence>
<keyword evidence="4" id="KW-0813">Transport</keyword>
<protein>
    <recommendedName>
        <fullName evidence="15">Alternative oxidase</fullName>
    </recommendedName>
</protein>
<sequence>MHRHLRSLRRMKIDQGWIHTLLEEAENERIHLLTFLKIKKTLIIIQNWGSFSYLVIPISSVLKSVIGLLDTWKMWQDGSPPIHQWTLRKANHHSIEYWGLEDDATLFDVVKGIRKDEEHHKDINHFFADDYTQFKQNSFPPGK</sequence>
<evidence type="ECO:0000256" key="11">
    <source>
        <dbReference type="ARBA" id="ARBA00023004"/>
    </source>
</evidence>
<keyword evidence="14" id="KW-1185">Reference proteome</keyword>
<evidence type="ECO:0000256" key="5">
    <source>
        <dbReference type="ARBA" id="ARBA00022660"/>
    </source>
</evidence>
<gene>
    <name evidence="13" type="ORF">GSPATT00001778001</name>
</gene>
<dbReference type="GO" id="GO:0005739">
    <property type="term" value="C:mitochondrion"/>
    <property type="evidence" value="ECO:0000318"/>
    <property type="project" value="GO_Central"/>
</dbReference>
<dbReference type="KEGG" id="ptm:GSPATT00001778001"/>
<dbReference type="GO" id="GO:0016020">
    <property type="term" value="C:membrane"/>
    <property type="evidence" value="ECO:0007669"/>
    <property type="project" value="UniProtKB-SubCell"/>
</dbReference>
<evidence type="ECO:0000256" key="10">
    <source>
        <dbReference type="ARBA" id="ARBA00023002"/>
    </source>
</evidence>
<evidence type="ECO:0000256" key="1">
    <source>
        <dbReference type="ARBA" id="ARBA00001962"/>
    </source>
</evidence>
<dbReference type="Gene3D" id="1.20.1260.140">
    <property type="entry name" value="Alternative oxidase"/>
    <property type="match status" value="1"/>
</dbReference>
<evidence type="ECO:0008006" key="15">
    <source>
        <dbReference type="Google" id="ProtNLM"/>
    </source>
</evidence>
<keyword evidence="8" id="KW-0249">Electron transport</keyword>
<dbReference type="STRING" id="5888.A0D6S0"/>
<dbReference type="GeneID" id="5031919"/>
<dbReference type="eggNOG" id="ENOG502QSB5">
    <property type="taxonomic scope" value="Eukaryota"/>
</dbReference>
<comment type="similarity">
    <text evidence="3">Belongs to the alternative oxidase family.</text>
</comment>
<dbReference type="Proteomes" id="UP000000600">
    <property type="component" value="Unassembled WGS sequence"/>
</dbReference>
<keyword evidence="7" id="KW-0479">Metal-binding</keyword>
<dbReference type="InterPro" id="IPR002680">
    <property type="entry name" value="AOX"/>
</dbReference>
<dbReference type="PANTHER" id="PTHR31803:SF3">
    <property type="entry name" value="ALTERNATIVE OXIDASE"/>
    <property type="match status" value="1"/>
</dbReference>
<evidence type="ECO:0000256" key="3">
    <source>
        <dbReference type="ARBA" id="ARBA00008388"/>
    </source>
</evidence>
<reference evidence="13 14" key="1">
    <citation type="journal article" date="2006" name="Nature">
        <title>Global trends of whole-genome duplications revealed by the ciliate Paramecium tetraurelia.</title>
        <authorList>
            <consortium name="Genoscope"/>
            <person name="Aury J.-M."/>
            <person name="Jaillon O."/>
            <person name="Duret L."/>
            <person name="Noel B."/>
            <person name="Jubin C."/>
            <person name="Porcel B.M."/>
            <person name="Segurens B."/>
            <person name="Daubin V."/>
            <person name="Anthouard V."/>
            <person name="Aiach N."/>
            <person name="Arnaiz O."/>
            <person name="Billaut A."/>
            <person name="Beisson J."/>
            <person name="Blanc I."/>
            <person name="Bouhouche K."/>
            <person name="Camara F."/>
            <person name="Duharcourt S."/>
            <person name="Guigo R."/>
            <person name="Gogendeau D."/>
            <person name="Katinka M."/>
            <person name="Keller A.-M."/>
            <person name="Kissmehl R."/>
            <person name="Klotz C."/>
            <person name="Koll F."/>
            <person name="Le Moue A."/>
            <person name="Lepere C."/>
            <person name="Malinsky S."/>
            <person name="Nowacki M."/>
            <person name="Nowak J.K."/>
            <person name="Plattner H."/>
            <person name="Poulain J."/>
            <person name="Ruiz F."/>
            <person name="Serrano V."/>
            <person name="Zagulski M."/>
            <person name="Dessen P."/>
            <person name="Betermier M."/>
            <person name="Weissenbach J."/>
            <person name="Scarpelli C."/>
            <person name="Schachter V."/>
            <person name="Sperling L."/>
            <person name="Meyer E."/>
            <person name="Cohen J."/>
            <person name="Wincker P."/>
        </authorList>
    </citation>
    <scope>NUCLEOTIDE SEQUENCE [LARGE SCALE GENOMIC DNA]</scope>
    <source>
        <strain evidence="13 14">Stock d4-2</strain>
    </source>
</reference>
<dbReference type="EMBL" id="CT868318">
    <property type="protein sequence ID" value="CAK78737.1"/>
    <property type="molecule type" value="Genomic_DNA"/>
</dbReference>
<evidence type="ECO:0000256" key="4">
    <source>
        <dbReference type="ARBA" id="ARBA00022448"/>
    </source>
</evidence>
<keyword evidence="6" id="KW-0812">Transmembrane</keyword>
<dbReference type="OrthoDB" id="16906at2759"/>
<proteinExistence type="inferred from homology"/>
<dbReference type="AlphaFoldDB" id="A0D6S0"/>
<dbReference type="GO" id="GO:0009916">
    <property type="term" value="F:alternative oxidase activity"/>
    <property type="evidence" value="ECO:0000318"/>
    <property type="project" value="GO_Central"/>
</dbReference>
<evidence type="ECO:0000313" key="13">
    <source>
        <dbReference type="EMBL" id="CAK78737.1"/>
    </source>
</evidence>
<name>A0D6S0_PARTE</name>
<evidence type="ECO:0000256" key="2">
    <source>
        <dbReference type="ARBA" id="ARBA00004370"/>
    </source>
</evidence>
<accession>A0D6S0</accession>
<evidence type="ECO:0000256" key="7">
    <source>
        <dbReference type="ARBA" id="ARBA00022723"/>
    </source>
</evidence>
<dbReference type="GO" id="GO:0010230">
    <property type="term" value="P:alternative respiration"/>
    <property type="evidence" value="ECO:0000318"/>
    <property type="project" value="GO_Central"/>
</dbReference>
<evidence type="ECO:0000313" key="14">
    <source>
        <dbReference type="Proteomes" id="UP000000600"/>
    </source>
</evidence>
<keyword evidence="11" id="KW-0408">Iron</keyword>
<dbReference type="GO" id="GO:0046872">
    <property type="term" value="F:metal ion binding"/>
    <property type="evidence" value="ECO:0007669"/>
    <property type="project" value="UniProtKB-KW"/>
</dbReference>
<keyword evidence="10" id="KW-0560">Oxidoreductase</keyword>
<keyword evidence="5" id="KW-0679">Respiratory chain</keyword>
<dbReference type="InParanoid" id="A0D6S0"/>
<evidence type="ECO:0000256" key="9">
    <source>
        <dbReference type="ARBA" id="ARBA00022989"/>
    </source>
</evidence>
<comment type="subcellular location">
    <subcellularLocation>
        <location evidence="2">Membrane</location>
    </subcellularLocation>
</comment>
<evidence type="ECO:0000256" key="8">
    <source>
        <dbReference type="ARBA" id="ARBA00022982"/>
    </source>
</evidence>
<dbReference type="InterPro" id="IPR038659">
    <property type="entry name" value="AOX_sf"/>
</dbReference>
<dbReference type="OMA" id="SHWKTEK"/>